<reference evidence="1 2" key="1">
    <citation type="journal article" date="2019" name="Int. J. Syst. Evol. Microbiol.">
        <title>The Global Catalogue of Microorganisms (GCM) 10K type strain sequencing project: providing services to taxonomists for standard genome sequencing and annotation.</title>
        <authorList>
            <consortium name="The Broad Institute Genomics Platform"/>
            <consortium name="The Broad Institute Genome Sequencing Center for Infectious Disease"/>
            <person name="Wu L."/>
            <person name="Ma J."/>
        </authorList>
    </citation>
    <scope>NUCLEOTIDE SEQUENCE [LARGE SCALE GENOMIC DNA]</scope>
    <source>
        <strain evidence="1 2">CGMCC 1.15824</strain>
    </source>
</reference>
<dbReference type="AlphaFoldDB" id="A0ABD5QF13"/>
<dbReference type="Proteomes" id="UP001595925">
    <property type="component" value="Unassembled WGS sequence"/>
</dbReference>
<dbReference type="EMBL" id="JBHSJG010000036">
    <property type="protein sequence ID" value="MFC4988155.1"/>
    <property type="molecule type" value="Genomic_DNA"/>
</dbReference>
<sequence length="137" mass="15335">MFYEQRMQVPDTPAALRREYDDELRAILERVEEPAARTGIDADRIDALLAGDSPDLSLEEAAEIQAVDDGSPDAETIVEMACEHLLLGMTTAVLDVDTLASELEIDREGKEVQQKIERRAPMSFEEFVHVQYAIASR</sequence>
<name>A0ABD5QF13_9EURY</name>
<dbReference type="RefSeq" id="WP_114578044.1">
    <property type="nucleotide sequence ID" value="NZ_JAIVEF010000001.1"/>
</dbReference>
<gene>
    <name evidence="1" type="ORF">ACFPFO_10385</name>
</gene>
<proteinExistence type="predicted"/>
<organism evidence="1 2">
    <name type="scientific">Saliphagus infecundisoli</name>
    <dbReference type="NCBI Taxonomy" id="1849069"/>
    <lineage>
        <taxon>Archaea</taxon>
        <taxon>Methanobacteriati</taxon>
        <taxon>Methanobacteriota</taxon>
        <taxon>Stenosarchaea group</taxon>
        <taxon>Halobacteria</taxon>
        <taxon>Halobacteriales</taxon>
        <taxon>Natrialbaceae</taxon>
        <taxon>Saliphagus</taxon>
    </lineage>
</organism>
<dbReference type="Pfam" id="PF19104">
    <property type="entry name" value="DUF5791"/>
    <property type="match status" value="1"/>
</dbReference>
<keyword evidence="2" id="KW-1185">Reference proteome</keyword>
<evidence type="ECO:0000313" key="1">
    <source>
        <dbReference type="EMBL" id="MFC4988155.1"/>
    </source>
</evidence>
<accession>A0ABD5QF13</accession>
<protein>
    <submittedName>
        <fullName evidence="1">DUF5791 family protein</fullName>
    </submittedName>
</protein>
<dbReference type="InterPro" id="IPR043809">
    <property type="entry name" value="DUF5791"/>
</dbReference>
<evidence type="ECO:0000313" key="2">
    <source>
        <dbReference type="Proteomes" id="UP001595925"/>
    </source>
</evidence>
<comment type="caution">
    <text evidence="1">The sequence shown here is derived from an EMBL/GenBank/DDBJ whole genome shotgun (WGS) entry which is preliminary data.</text>
</comment>